<dbReference type="AlphaFoldDB" id="A0A410G0T4"/>
<organism evidence="1 2">
    <name type="scientific">Aequorivita ciconiae</name>
    <dbReference type="NCBI Taxonomy" id="2494375"/>
    <lineage>
        <taxon>Bacteria</taxon>
        <taxon>Pseudomonadati</taxon>
        <taxon>Bacteroidota</taxon>
        <taxon>Flavobacteriia</taxon>
        <taxon>Flavobacteriales</taxon>
        <taxon>Flavobacteriaceae</taxon>
        <taxon>Aequorivita</taxon>
    </lineage>
</organism>
<dbReference type="RefSeq" id="WP_128249234.1">
    <property type="nucleotide sequence ID" value="NZ_CP034951.1"/>
</dbReference>
<sequence length="109" mass="13268">MDNQKIKNTSVREFDNSCDKLFKSYWKELMALQTDKYTEMDFHHCIGNIQDSFRNRLDEYLIAFEPNPKLPSEIIKEFKTIIDIANKYYFDFIKKSKSYLRENYKDTNR</sequence>
<evidence type="ECO:0000313" key="1">
    <source>
        <dbReference type="EMBL" id="QAA80840.1"/>
    </source>
</evidence>
<name>A0A410G0T4_9FLAO</name>
<reference evidence="1 2" key="1">
    <citation type="submission" date="2019-01" db="EMBL/GenBank/DDBJ databases">
        <title>Complete genome sequencing of Aequorivita sp. H23M31.</title>
        <authorList>
            <person name="Bae J.-W."/>
        </authorList>
    </citation>
    <scope>NUCLEOTIDE SEQUENCE [LARGE SCALE GENOMIC DNA]</scope>
    <source>
        <strain evidence="1 2">H23M31</strain>
    </source>
</reference>
<gene>
    <name evidence="1" type="ORF">EI546_03450</name>
</gene>
<dbReference type="Proteomes" id="UP000285517">
    <property type="component" value="Chromosome"/>
</dbReference>
<proteinExistence type="predicted"/>
<accession>A0A410G0T4</accession>
<dbReference type="KEGG" id="aev:EI546_03450"/>
<evidence type="ECO:0000313" key="2">
    <source>
        <dbReference type="Proteomes" id="UP000285517"/>
    </source>
</evidence>
<dbReference type="EMBL" id="CP034951">
    <property type="protein sequence ID" value="QAA80840.1"/>
    <property type="molecule type" value="Genomic_DNA"/>
</dbReference>
<protein>
    <submittedName>
        <fullName evidence="1">Uncharacterized protein</fullName>
    </submittedName>
</protein>
<keyword evidence="2" id="KW-1185">Reference proteome</keyword>